<comment type="caution">
    <text evidence="1">The sequence shown here is derived from an EMBL/GenBank/DDBJ whole genome shotgun (WGS) entry which is preliminary data.</text>
</comment>
<evidence type="ECO:0000313" key="2">
    <source>
        <dbReference type="Proteomes" id="UP001177260"/>
    </source>
</evidence>
<reference evidence="1 2" key="1">
    <citation type="journal article" date="2023" name="ACS Omega">
        <title>Identification of the Neoaspergillic Acid Biosynthesis Gene Cluster by Establishing an In Vitro CRISPR-Ribonucleoprotein Genetic System in Aspergillus melleus.</title>
        <authorList>
            <person name="Yuan B."/>
            <person name="Grau M.F."/>
            <person name="Murata R.M."/>
            <person name="Torok T."/>
            <person name="Venkateswaran K."/>
            <person name="Stajich J.E."/>
            <person name="Wang C.C.C."/>
        </authorList>
    </citation>
    <scope>NUCLEOTIDE SEQUENCE [LARGE SCALE GENOMIC DNA]</scope>
    <source>
        <strain evidence="1 2">IMV 1140</strain>
    </source>
</reference>
<organism evidence="1 2">
    <name type="scientific">Aspergillus melleus</name>
    <dbReference type="NCBI Taxonomy" id="138277"/>
    <lineage>
        <taxon>Eukaryota</taxon>
        <taxon>Fungi</taxon>
        <taxon>Dikarya</taxon>
        <taxon>Ascomycota</taxon>
        <taxon>Pezizomycotina</taxon>
        <taxon>Eurotiomycetes</taxon>
        <taxon>Eurotiomycetidae</taxon>
        <taxon>Eurotiales</taxon>
        <taxon>Aspergillaceae</taxon>
        <taxon>Aspergillus</taxon>
        <taxon>Aspergillus subgen. Circumdati</taxon>
    </lineage>
</organism>
<evidence type="ECO:0000313" key="1">
    <source>
        <dbReference type="EMBL" id="KAK1145666.1"/>
    </source>
</evidence>
<dbReference type="Proteomes" id="UP001177260">
    <property type="component" value="Unassembled WGS sequence"/>
</dbReference>
<accession>A0ACC3B5L1</accession>
<sequence>MAATMGLGLLPMIKCSNCGIDVEISAMGDHVCAKPEPAAPPPPSNSDYDTLPRNTGRTGPPAPINPSVANRPFLRPDNAIGVNEPAGLSPQPSPLRLVQQSQTAVPIQPHTSEIVTVSSDDLPRFPLPRSMSDKESGAMTPLPDATSFPPIPSHPYTNGNNRPPAIAPLSIDPSGDAPPPPLPKDEPSSLPRIAHKYGSSIDSKSSYRTSFASSRYGDGSSKRSTAMSGRRPSFGSVNQPYKYLDDDAPPVPSLHHTSYSVSDYNISRESRNDRQEDAGSFTLGGWHQTNLQTDNQQSNSAPLRVSSHTDSDRLSSSRGSAELFFRSPSQTSFERLPDPPEYPERSTSINPPTKVEYKPFKSPTTGTHLHPSTPDVDSQGYDDVQRKPSDATSEGALSVSNFARSLGLDMPEQAPEHSTVSSESSPSDLRSGTSFSSVASEASTRRKPSEQARLGPVIEERRVDTRQQYGLHTGDQTESPIDLEPPQLRDPLFSPDSPTDPAILYGSVSLLPDKTHKALPELPSKLRSATGPMSHTQNKQSQDKNLPDLPRSATAPLSHTANKSSQDKNLPSVPALAPPIPAFEDEPSRGTRFFPDLDAPIPSPSHIPKKPSWTERLSPERLRSKPSISHISKKQSREENIVPDFRRPSPEPHHVPQRPSRENVPDLRQPSPEPSYAKELAQERPYPNIPGFSVEQPFHISSKPSNNETSTPPPAFHFPQKPSQDDKLPDMSGSSPEPAHVQNKLSGDNKLTPAVPGLLPEAPFHIAKKPSWIDRFTPEVTRSPTPPLSHSAKSSQDEHSTPQRSKSPAPPVHMQNKPSQDAKYLPELPKLTAEPSHAPKKLSRDDKYLPELPQPTSEPPSHVPNKPSQSDRLSPELAKPPPPASQIPSRPSQDNKYLRELPQPTPEPSPSHVPNEPSQSDRLSPELARSPPPSHSNKLSQDDKSLPKLPEPFPLYKTSWDGRRSPEPPKSKTPEPSLFPQKPIQDPRLSPEPPRSAPPPSHTHQPSRNERPFPEPRSAEPRFAREGSNIHGQPSHDEKTSPELLSASIDPAARLSPRPKGPCRGCGEVILGKSVSSADGRLTGRYHKECFVCYQCRIPFRTADFYVLRDLPFCAQHYHERNGSLCQGCLTGIEGQFLETNERQGRGPGDKRRYHPQCLTCRTCNVLLNGEYFEWNGQVYCERDARRAAASTPPPRMRRPTMNSECQDLHTLTDVMGHPQQPDVSQNEEPPN</sequence>
<keyword evidence="2" id="KW-1185">Reference proteome</keyword>
<gene>
    <name evidence="1" type="ORF">N8T08_003902</name>
</gene>
<protein>
    <submittedName>
        <fullName evidence="1">Uncharacterized protein</fullName>
    </submittedName>
</protein>
<dbReference type="EMBL" id="JAOPJF010000022">
    <property type="protein sequence ID" value="KAK1145666.1"/>
    <property type="molecule type" value="Genomic_DNA"/>
</dbReference>
<proteinExistence type="predicted"/>
<name>A0ACC3B5L1_9EURO</name>